<sequence length="15" mass="1730">MNLTSHSWESAQLLL</sequence>
<name>A0A2P2R425_RHIMU</name>
<reference evidence="1" key="1">
    <citation type="submission" date="2018-02" db="EMBL/GenBank/DDBJ databases">
        <title>Rhizophora mucronata_Transcriptome.</title>
        <authorList>
            <person name="Meera S.P."/>
            <person name="Sreeshan A."/>
            <person name="Augustine A."/>
        </authorList>
    </citation>
    <scope>NUCLEOTIDE SEQUENCE</scope>
    <source>
        <tissue evidence="1">Leaf</tissue>
    </source>
</reference>
<protein>
    <submittedName>
        <fullName evidence="1">Uncharacterized protein</fullName>
    </submittedName>
</protein>
<accession>A0A2P2R425</accession>
<proteinExistence type="predicted"/>
<organism evidence="1">
    <name type="scientific">Rhizophora mucronata</name>
    <name type="common">Asiatic mangrove</name>
    <dbReference type="NCBI Taxonomy" id="61149"/>
    <lineage>
        <taxon>Eukaryota</taxon>
        <taxon>Viridiplantae</taxon>
        <taxon>Streptophyta</taxon>
        <taxon>Embryophyta</taxon>
        <taxon>Tracheophyta</taxon>
        <taxon>Spermatophyta</taxon>
        <taxon>Magnoliopsida</taxon>
        <taxon>eudicotyledons</taxon>
        <taxon>Gunneridae</taxon>
        <taxon>Pentapetalae</taxon>
        <taxon>rosids</taxon>
        <taxon>fabids</taxon>
        <taxon>Malpighiales</taxon>
        <taxon>Rhizophoraceae</taxon>
        <taxon>Rhizophora</taxon>
    </lineage>
</organism>
<evidence type="ECO:0000313" key="1">
    <source>
        <dbReference type="EMBL" id="MBX74029.1"/>
    </source>
</evidence>
<dbReference type="EMBL" id="GGEC01093545">
    <property type="protein sequence ID" value="MBX74029.1"/>
    <property type="molecule type" value="Transcribed_RNA"/>
</dbReference>